<gene>
    <name evidence="2" type="ORF">QBC34DRAFT_429997</name>
</gene>
<keyword evidence="3" id="KW-1185">Reference proteome</keyword>
<accession>A0AAV9G8F5</accession>
<reference evidence="2" key="2">
    <citation type="submission" date="2023-05" db="EMBL/GenBank/DDBJ databases">
        <authorList>
            <consortium name="Lawrence Berkeley National Laboratory"/>
            <person name="Steindorff A."/>
            <person name="Hensen N."/>
            <person name="Bonometti L."/>
            <person name="Westerberg I."/>
            <person name="Brannstrom I.O."/>
            <person name="Guillou S."/>
            <person name="Cros-Aarteil S."/>
            <person name="Calhoun S."/>
            <person name="Haridas S."/>
            <person name="Kuo A."/>
            <person name="Mondo S."/>
            <person name="Pangilinan J."/>
            <person name="Riley R."/>
            <person name="Labutti K."/>
            <person name="Andreopoulos B."/>
            <person name="Lipzen A."/>
            <person name="Chen C."/>
            <person name="Yanf M."/>
            <person name="Daum C."/>
            <person name="Ng V."/>
            <person name="Clum A."/>
            <person name="Ohm R."/>
            <person name="Martin F."/>
            <person name="Silar P."/>
            <person name="Natvig D."/>
            <person name="Lalanne C."/>
            <person name="Gautier V."/>
            <person name="Ament-Velasquez S.L."/>
            <person name="Kruys A."/>
            <person name="Hutchinson M.I."/>
            <person name="Powell A.J."/>
            <person name="Barry K."/>
            <person name="Miller A.N."/>
            <person name="Grigoriev I.V."/>
            <person name="Debuchy R."/>
            <person name="Gladieux P."/>
            <person name="Thoren M.H."/>
            <person name="Johannesson H."/>
        </authorList>
    </citation>
    <scope>NUCLEOTIDE SEQUENCE</scope>
    <source>
        <strain evidence="2">PSN243</strain>
    </source>
</reference>
<dbReference type="Proteomes" id="UP001321760">
    <property type="component" value="Unassembled WGS sequence"/>
</dbReference>
<dbReference type="AlphaFoldDB" id="A0AAV9G8F5"/>
<organism evidence="2 3">
    <name type="scientific">Podospora aff. communis PSN243</name>
    <dbReference type="NCBI Taxonomy" id="3040156"/>
    <lineage>
        <taxon>Eukaryota</taxon>
        <taxon>Fungi</taxon>
        <taxon>Dikarya</taxon>
        <taxon>Ascomycota</taxon>
        <taxon>Pezizomycotina</taxon>
        <taxon>Sordariomycetes</taxon>
        <taxon>Sordariomycetidae</taxon>
        <taxon>Sordariales</taxon>
        <taxon>Podosporaceae</taxon>
        <taxon>Podospora</taxon>
    </lineage>
</organism>
<comment type="caution">
    <text evidence="2">The sequence shown here is derived from an EMBL/GenBank/DDBJ whole genome shotgun (WGS) entry which is preliminary data.</text>
</comment>
<evidence type="ECO:0000256" key="1">
    <source>
        <dbReference type="SAM" id="SignalP"/>
    </source>
</evidence>
<sequence>MLSLTLLLSTSFAAFSLATPLGPPKSADGRQCGGTFAPCPRGYTCQMPLTPCNSPIDCIGKCRPVWDQAPGRPCGDPGDAPCPKGYTCIVPLILCPPGDEERCHGWCDRITPS</sequence>
<keyword evidence="1" id="KW-0732">Signal</keyword>
<feature type="signal peptide" evidence="1">
    <location>
        <begin position="1"/>
        <end position="18"/>
    </location>
</feature>
<evidence type="ECO:0000313" key="3">
    <source>
        <dbReference type="Proteomes" id="UP001321760"/>
    </source>
</evidence>
<name>A0AAV9G8F5_9PEZI</name>
<evidence type="ECO:0000313" key="2">
    <source>
        <dbReference type="EMBL" id="KAK4444378.1"/>
    </source>
</evidence>
<proteinExistence type="predicted"/>
<dbReference type="EMBL" id="MU865978">
    <property type="protein sequence ID" value="KAK4444378.1"/>
    <property type="molecule type" value="Genomic_DNA"/>
</dbReference>
<reference evidence="2" key="1">
    <citation type="journal article" date="2023" name="Mol. Phylogenet. Evol.">
        <title>Genome-scale phylogeny and comparative genomics of the fungal order Sordariales.</title>
        <authorList>
            <person name="Hensen N."/>
            <person name="Bonometti L."/>
            <person name="Westerberg I."/>
            <person name="Brannstrom I.O."/>
            <person name="Guillou S."/>
            <person name="Cros-Aarteil S."/>
            <person name="Calhoun S."/>
            <person name="Haridas S."/>
            <person name="Kuo A."/>
            <person name="Mondo S."/>
            <person name="Pangilinan J."/>
            <person name="Riley R."/>
            <person name="LaButti K."/>
            <person name="Andreopoulos B."/>
            <person name="Lipzen A."/>
            <person name="Chen C."/>
            <person name="Yan M."/>
            <person name="Daum C."/>
            <person name="Ng V."/>
            <person name="Clum A."/>
            <person name="Steindorff A."/>
            <person name="Ohm R.A."/>
            <person name="Martin F."/>
            <person name="Silar P."/>
            <person name="Natvig D.O."/>
            <person name="Lalanne C."/>
            <person name="Gautier V."/>
            <person name="Ament-Velasquez S.L."/>
            <person name="Kruys A."/>
            <person name="Hutchinson M.I."/>
            <person name="Powell A.J."/>
            <person name="Barry K."/>
            <person name="Miller A.N."/>
            <person name="Grigoriev I.V."/>
            <person name="Debuchy R."/>
            <person name="Gladieux P."/>
            <person name="Hiltunen Thoren M."/>
            <person name="Johannesson H."/>
        </authorList>
    </citation>
    <scope>NUCLEOTIDE SEQUENCE</scope>
    <source>
        <strain evidence="2">PSN243</strain>
    </source>
</reference>
<feature type="chain" id="PRO_5043687230" evidence="1">
    <location>
        <begin position="19"/>
        <end position="113"/>
    </location>
</feature>
<protein>
    <submittedName>
        <fullName evidence="2">Uncharacterized protein</fullName>
    </submittedName>
</protein>